<evidence type="ECO:0000313" key="3">
    <source>
        <dbReference type="Proteomes" id="UP001281761"/>
    </source>
</evidence>
<feature type="region of interest" description="Disordered" evidence="1">
    <location>
        <begin position="112"/>
        <end position="132"/>
    </location>
</feature>
<sequence>MTTPRPVPKDIIPACISMSKYLLYLQSRKKPVAKTPPPKPKALAPPRPRNPHYVRGPSEFAEMLTKISSLEATILILDPVLMSFANKHTMHSMVLVAVHAPELYSEHLTRLCSKDPEGSEPDTTTGPQAKPKLNKPVGSYFFGFKGKVRIASDPNATVFQTNSLVTLSSTMRQGSLGNYGKPITMAFGSAPSMISLHRSDEERKDSIVTDWFLIDASDRSPEMNSHWLGLFTSPRYLLATRSSEALKQFLSSGNHTSFGGVGTEDAWGMHRTVHVAIVGGHSEINQIVRRTRIIIPFDGSPTWHHQYCGQTQFVTRNRQAKENGTT</sequence>
<dbReference type="EMBL" id="JARBJD010000084">
    <property type="protein sequence ID" value="KAK2953962.1"/>
    <property type="molecule type" value="Genomic_DNA"/>
</dbReference>
<protein>
    <submittedName>
        <fullName evidence="2">Uncharacterized protein</fullName>
    </submittedName>
</protein>
<feature type="compositionally biased region" description="Pro residues" evidence="1">
    <location>
        <begin position="34"/>
        <end position="48"/>
    </location>
</feature>
<proteinExistence type="predicted"/>
<name>A0ABQ9XNH4_9EUKA</name>
<gene>
    <name evidence="2" type="ORF">BLNAU_11064</name>
</gene>
<organism evidence="2 3">
    <name type="scientific">Blattamonas nauphoetae</name>
    <dbReference type="NCBI Taxonomy" id="2049346"/>
    <lineage>
        <taxon>Eukaryota</taxon>
        <taxon>Metamonada</taxon>
        <taxon>Preaxostyla</taxon>
        <taxon>Oxymonadida</taxon>
        <taxon>Blattamonas</taxon>
    </lineage>
</organism>
<evidence type="ECO:0000313" key="2">
    <source>
        <dbReference type="EMBL" id="KAK2953962.1"/>
    </source>
</evidence>
<feature type="region of interest" description="Disordered" evidence="1">
    <location>
        <begin position="30"/>
        <end position="51"/>
    </location>
</feature>
<evidence type="ECO:0000256" key="1">
    <source>
        <dbReference type="SAM" id="MobiDB-lite"/>
    </source>
</evidence>
<reference evidence="2 3" key="1">
    <citation type="journal article" date="2022" name="bioRxiv">
        <title>Genomics of Preaxostyla Flagellates Illuminates Evolutionary Transitions and the Path Towards Mitochondrial Loss.</title>
        <authorList>
            <person name="Novak L.V.F."/>
            <person name="Treitli S.C."/>
            <person name="Pyrih J."/>
            <person name="Halakuc P."/>
            <person name="Pipaliya S.V."/>
            <person name="Vacek V."/>
            <person name="Brzon O."/>
            <person name="Soukal P."/>
            <person name="Eme L."/>
            <person name="Dacks J.B."/>
            <person name="Karnkowska A."/>
            <person name="Elias M."/>
            <person name="Hampl V."/>
        </authorList>
    </citation>
    <scope>NUCLEOTIDE SEQUENCE [LARGE SCALE GENOMIC DNA]</scope>
    <source>
        <strain evidence="2">NAU3</strain>
        <tissue evidence="2">Gut</tissue>
    </source>
</reference>
<accession>A0ABQ9XNH4</accession>
<dbReference type="Proteomes" id="UP001281761">
    <property type="component" value="Unassembled WGS sequence"/>
</dbReference>
<keyword evidence="3" id="KW-1185">Reference proteome</keyword>
<comment type="caution">
    <text evidence="2">The sequence shown here is derived from an EMBL/GenBank/DDBJ whole genome shotgun (WGS) entry which is preliminary data.</text>
</comment>